<organism evidence="1 2">
    <name type="scientific">Thelephora ganbajun</name>
    <name type="common">Ganba fungus</name>
    <dbReference type="NCBI Taxonomy" id="370292"/>
    <lineage>
        <taxon>Eukaryota</taxon>
        <taxon>Fungi</taxon>
        <taxon>Dikarya</taxon>
        <taxon>Basidiomycota</taxon>
        <taxon>Agaricomycotina</taxon>
        <taxon>Agaricomycetes</taxon>
        <taxon>Thelephorales</taxon>
        <taxon>Thelephoraceae</taxon>
        <taxon>Thelephora</taxon>
    </lineage>
</organism>
<name>A0ACB6ZD03_THEGA</name>
<dbReference type="Proteomes" id="UP000886501">
    <property type="component" value="Unassembled WGS sequence"/>
</dbReference>
<keyword evidence="2" id="KW-1185">Reference proteome</keyword>
<evidence type="ECO:0000313" key="2">
    <source>
        <dbReference type="Proteomes" id="UP000886501"/>
    </source>
</evidence>
<accession>A0ACB6ZD03</accession>
<comment type="caution">
    <text evidence="1">The sequence shown here is derived from an EMBL/GenBank/DDBJ whole genome shotgun (WGS) entry which is preliminary data.</text>
</comment>
<gene>
    <name evidence="1" type="ORF">BDM02DRAFT_3117092</name>
</gene>
<dbReference type="EMBL" id="MU118034">
    <property type="protein sequence ID" value="KAF9647399.1"/>
    <property type="molecule type" value="Genomic_DNA"/>
</dbReference>
<reference evidence="1" key="1">
    <citation type="submission" date="2019-10" db="EMBL/GenBank/DDBJ databases">
        <authorList>
            <consortium name="DOE Joint Genome Institute"/>
            <person name="Kuo A."/>
            <person name="Miyauchi S."/>
            <person name="Kiss E."/>
            <person name="Drula E."/>
            <person name="Kohler A."/>
            <person name="Sanchez-Garcia M."/>
            <person name="Andreopoulos B."/>
            <person name="Barry K.W."/>
            <person name="Bonito G."/>
            <person name="Buee M."/>
            <person name="Carver A."/>
            <person name="Chen C."/>
            <person name="Cichocki N."/>
            <person name="Clum A."/>
            <person name="Culley D."/>
            <person name="Crous P.W."/>
            <person name="Fauchery L."/>
            <person name="Girlanda M."/>
            <person name="Hayes R."/>
            <person name="Keri Z."/>
            <person name="Labutti K."/>
            <person name="Lipzen A."/>
            <person name="Lombard V."/>
            <person name="Magnuson J."/>
            <person name="Maillard F."/>
            <person name="Morin E."/>
            <person name="Murat C."/>
            <person name="Nolan M."/>
            <person name="Ohm R."/>
            <person name="Pangilinan J."/>
            <person name="Pereira M."/>
            <person name="Perotto S."/>
            <person name="Peter M."/>
            <person name="Riley R."/>
            <person name="Sitrit Y."/>
            <person name="Stielow B."/>
            <person name="Szollosi G."/>
            <person name="Zifcakova L."/>
            <person name="Stursova M."/>
            <person name="Spatafora J.W."/>
            <person name="Tedersoo L."/>
            <person name="Vaario L.-M."/>
            <person name="Yamada A."/>
            <person name="Yan M."/>
            <person name="Wang P."/>
            <person name="Xu J."/>
            <person name="Bruns T."/>
            <person name="Baldrian P."/>
            <person name="Vilgalys R."/>
            <person name="Henrissat B."/>
            <person name="Grigoriev I.V."/>
            <person name="Hibbett D."/>
            <person name="Nagy L.G."/>
            <person name="Martin F.M."/>
        </authorList>
    </citation>
    <scope>NUCLEOTIDE SEQUENCE</scope>
    <source>
        <strain evidence="1">P2</strain>
    </source>
</reference>
<protein>
    <submittedName>
        <fullName evidence="1">Uncharacterized protein</fullName>
    </submittedName>
</protein>
<sequence>MTQRPLPCVSESPLRNGVTAQNRKSPRYFVGGGEYFSSTTYLPQHMETFPERSTGASETIEGITEVVHELNQLVPLKFYKYIYILIIMKELVEPVSK</sequence>
<evidence type="ECO:0000313" key="1">
    <source>
        <dbReference type="EMBL" id="KAF9647399.1"/>
    </source>
</evidence>
<reference evidence="1" key="2">
    <citation type="journal article" date="2020" name="Nat. Commun.">
        <title>Large-scale genome sequencing of mycorrhizal fungi provides insights into the early evolution of symbiotic traits.</title>
        <authorList>
            <person name="Miyauchi S."/>
            <person name="Kiss E."/>
            <person name="Kuo A."/>
            <person name="Drula E."/>
            <person name="Kohler A."/>
            <person name="Sanchez-Garcia M."/>
            <person name="Morin E."/>
            <person name="Andreopoulos B."/>
            <person name="Barry K.W."/>
            <person name="Bonito G."/>
            <person name="Buee M."/>
            <person name="Carver A."/>
            <person name="Chen C."/>
            <person name="Cichocki N."/>
            <person name="Clum A."/>
            <person name="Culley D."/>
            <person name="Crous P.W."/>
            <person name="Fauchery L."/>
            <person name="Girlanda M."/>
            <person name="Hayes R.D."/>
            <person name="Keri Z."/>
            <person name="LaButti K."/>
            <person name="Lipzen A."/>
            <person name="Lombard V."/>
            <person name="Magnuson J."/>
            <person name="Maillard F."/>
            <person name="Murat C."/>
            <person name="Nolan M."/>
            <person name="Ohm R.A."/>
            <person name="Pangilinan J."/>
            <person name="Pereira M.F."/>
            <person name="Perotto S."/>
            <person name="Peter M."/>
            <person name="Pfister S."/>
            <person name="Riley R."/>
            <person name="Sitrit Y."/>
            <person name="Stielow J.B."/>
            <person name="Szollosi G."/>
            <person name="Zifcakova L."/>
            <person name="Stursova M."/>
            <person name="Spatafora J.W."/>
            <person name="Tedersoo L."/>
            <person name="Vaario L.M."/>
            <person name="Yamada A."/>
            <person name="Yan M."/>
            <person name="Wang P."/>
            <person name="Xu J."/>
            <person name="Bruns T."/>
            <person name="Baldrian P."/>
            <person name="Vilgalys R."/>
            <person name="Dunand C."/>
            <person name="Henrissat B."/>
            <person name="Grigoriev I.V."/>
            <person name="Hibbett D."/>
            <person name="Nagy L.G."/>
            <person name="Martin F.M."/>
        </authorList>
    </citation>
    <scope>NUCLEOTIDE SEQUENCE</scope>
    <source>
        <strain evidence="1">P2</strain>
    </source>
</reference>
<proteinExistence type="predicted"/>